<feature type="chain" id="PRO_5046090893" description="SH3 domain-containing protein" evidence="1">
    <location>
        <begin position="29"/>
        <end position="141"/>
    </location>
</feature>
<evidence type="ECO:0000256" key="1">
    <source>
        <dbReference type="SAM" id="SignalP"/>
    </source>
</evidence>
<evidence type="ECO:0000313" key="3">
    <source>
        <dbReference type="Proteomes" id="UP000326041"/>
    </source>
</evidence>
<keyword evidence="3" id="KW-1185">Reference proteome</keyword>
<proteinExistence type="predicted"/>
<organism evidence="2 3">
    <name type="scientific">Streptomyces prasinus</name>
    <dbReference type="NCBI Taxonomy" id="67345"/>
    <lineage>
        <taxon>Bacteria</taxon>
        <taxon>Bacillati</taxon>
        <taxon>Actinomycetota</taxon>
        <taxon>Actinomycetes</taxon>
        <taxon>Kitasatosporales</taxon>
        <taxon>Streptomycetaceae</taxon>
        <taxon>Streptomyces</taxon>
    </lineage>
</organism>
<evidence type="ECO:0008006" key="4">
    <source>
        <dbReference type="Google" id="ProtNLM"/>
    </source>
</evidence>
<keyword evidence="1" id="KW-0732">Signal</keyword>
<name>A0ABX6B609_9ACTN</name>
<sequence length="141" mass="15408">MRTAFRRNPVRAVTNILLALAMSLGATATVAPAASAASTVQQVDCWTPQANGEGRGYNTIQLYLRLGPYSACPDNPNAPIYMPLKAGTTLFFHCWTINSYGNVWWYVRVEGTGWYGWISDANLVGTSVDENGDGQISFHQC</sequence>
<gene>
    <name evidence="2" type="ORF">CP972_30135</name>
</gene>
<feature type="signal peptide" evidence="1">
    <location>
        <begin position="1"/>
        <end position="28"/>
    </location>
</feature>
<reference evidence="2 3" key="1">
    <citation type="submission" date="2017-09" db="EMBL/GenBank/DDBJ databases">
        <authorList>
            <person name="Lee N."/>
            <person name="Cho B.-K."/>
        </authorList>
    </citation>
    <scope>NUCLEOTIDE SEQUENCE [LARGE SCALE GENOMIC DNA]</scope>
    <source>
        <strain evidence="2 3">ATCC 13879</strain>
    </source>
</reference>
<protein>
    <recommendedName>
        <fullName evidence="4">SH3 domain-containing protein</fullName>
    </recommendedName>
</protein>
<dbReference type="Proteomes" id="UP000326041">
    <property type="component" value="Chromosome"/>
</dbReference>
<accession>A0ABX6B609</accession>
<evidence type="ECO:0000313" key="2">
    <source>
        <dbReference type="EMBL" id="QEV10595.1"/>
    </source>
</evidence>
<dbReference type="EMBL" id="CP023697">
    <property type="protein sequence ID" value="QEV10595.1"/>
    <property type="molecule type" value="Genomic_DNA"/>
</dbReference>